<accession>A0A4R7V2U5</accession>
<name>A0A4R7V2U5_9PSEU</name>
<dbReference type="OrthoDB" id="3694660at2"/>
<comment type="caution">
    <text evidence="1">The sequence shown here is derived from an EMBL/GenBank/DDBJ whole genome shotgun (WGS) entry which is preliminary data.</text>
</comment>
<dbReference type="RefSeq" id="WP_133906910.1">
    <property type="nucleotide sequence ID" value="NZ_SOCP01000015.1"/>
</dbReference>
<keyword evidence="2" id="KW-1185">Reference proteome</keyword>
<organism evidence="1 2">
    <name type="scientific">Actinophytocola oryzae</name>
    <dbReference type="NCBI Taxonomy" id="502181"/>
    <lineage>
        <taxon>Bacteria</taxon>
        <taxon>Bacillati</taxon>
        <taxon>Actinomycetota</taxon>
        <taxon>Actinomycetes</taxon>
        <taxon>Pseudonocardiales</taxon>
        <taxon>Pseudonocardiaceae</taxon>
    </lineage>
</organism>
<gene>
    <name evidence="1" type="ORF">CLV71_115156</name>
</gene>
<dbReference type="Proteomes" id="UP000294927">
    <property type="component" value="Unassembled WGS sequence"/>
</dbReference>
<evidence type="ECO:0000313" key="1">
    <source>
        <dbReference type="EMBL" id="TDV43693.1"/>
    </source>
</evidence>
<dbReference type="AlphaFoldDB" id="A0A4R7V2U5"/>
<protein>
    <submittedName>
        <fullName evidence="1">Uncharacterized protein</fullName>
    </submittedName>
</protein>
<dbReference type="EMBL" id="SOCP01000015">
    <property type="protein sequence ID" value="TDV43693.1"/>
    <property type="molecule type" value="Genomic_DNA"/>
</dbReference>
<reference evidence="1 2" key="1">
    <citation type="submission" date="2019-03" db="EMBL/GenBank/DDBJ databases">
        <title>Genomic Encyclopedia of Archaeal and Bacterial Type Strains, Phase II (KMG-II): from individual species to whole genera.</title>
        <authorList>
            <person name="Goeker M."/>
        </authorList>
    </citation>
    <scope>NUCLEOTIDE SEQUENCE [LARGE SCALE GENOMIC DNA]</scope>
    <source>
        <strain evidence="1 2">DSM 45499</strain>
    </source>
</reference>
<sequence>MADRKIAPLIPPKLTPGAGRQRLAARNAHLDVVDLLAPPRTGTLVYGMGKIDTWGVITNRSTIDALGWTTGDRLHIALVGGSIVAHRDETGAFAMGTKPYFMIPAAVRHRSGLHSRDLVLMAADPNHDVLVVHPLSALDTMITTYHATLTTTGTAGGGQR</sequence>
<proteinExistence type="predicted"/>
<evidence type="ECO:0000313" key="2">
    <source>
        <dbReference type="Proteomes" id="UP000294927"/>
    </source>
</evidence>